<dbReference type="AlphaFoldDB" id="A0A0L6V7D0"/>
<reference evidence="2 3" key="1">
    <citation type="submission" date="2015-08" db="EMBL/GenBank/DDBJ databases">
        <title>Next Generation Sequencing and Analysis of the Genome of Puccinia sorghi L Schw, the Causal Agent of Maize Common Rust.</title>
        <authorList>
            <person name="Rochi L."/>
            <person name="Burguener G."/>
            <person name="Darino M."/>
            <person name="Turjanski A."/>
            <person name="Kreff E."/>
            <person name="Dieguez M.J."/>
            <person name="Sacco F."/>
        </authorList>
    </citation>
    <scope>NUCLEOTIDE SEQUENCE [LARGE SCALE GENOMIC DNA]</scope>
    <source>
        <strain evidence="2 3">RO10H11247</strain>
    </source>
</reference>
<accession>A0A0L6V7D0</accession>
<dbReference type="PROSITE" id="PS51257">
    <property type="entry name" value="PROKAR_LIPOPROTEIN"/>
    <property type="match status" value="1"/>
</dbReference>
<name>A0A0L6V7D0_9BASI</name>
<sequence>MLFGKAHSSGSLFKNQEKNSNSQGGAISCVNSIWEVPTIHSIYAEVIYCTVIGKHPVYQMNMISKTNKTQIIPAEQITRGTNVQHNCTNGECQHIQYTNLHPRPRQEASLVDVKVQPISENMFEEAIMTGQKVWLGETRNIQAARKHPPNSDLIKDPIPNKSKGKQLQIATQSNNHNTPINRMSLTDAVFGPGPLTECSTHQNSLTNCLNLFNLMLQECAMSRLMDIVAFKLQHMPWEEGKRHIWTFGEPYMNKSEGEEHFIPPQWGGGTGEVFPLWGKQWQMILKPQYFSFPKHILKLASPTFKSQHFVYLHMKDAFSFTAPQYMNNWYKSTTPEAKCWAQASPDV</sequence>
<proteinExistence type="predicted"/>
<feature type="region of interest" description="Disordered" evidence="1">
    <location>
        <begin position="144"/>
        <end position="180"/>
    </location>
</feature>
<keyword evidence="3" id="KW-1185">Reference proteome</keyword>
<evidence type="ECO:0000256" key="1">
    <source>
        <dbReference type="SAM" id="MobiDB-lite"/>
    </source>
</evidence>
<feature type="compositionally biased region" description="Polar residues" evidence="1">
    <location>
        <begin position="8"/>
        <end position="23"/>
    </location>
</feature>
<dbReference type="Proteomes" id="UP000037035">
    <property type="component" value="Unassembled WGS sequence"/>
</dbReference>
<organism evidence="2 3">
    <name type="scientific">Puccinia sorghi</name>
    <dbReference type="NCBI Taxonomy" id="27349"/>
    <lineage>
        <taxon>Eukaryota</taxon>
        <taxon>Fungi</taxon>
        <taxon>Dikarya</taxon>
        <taxon>Basidiomycota</taxon>
        <taxon>Pucciniomycotina</taxon>
        <taxon>Pucciniomycetes</taxon>
        <taxon>Pucciniales</taxon>
        <taxon>Pucciniaceae</taxon>
        <taxon>Puccinia</taxon>
    </lineage>
</organism>
<evidence type="ECO:0000313" key="2">
    <source>
        <dbReference type="EMBL" id="KNZ56711.1"/>
    </source>
</evidence>
<feature type="compositionally biased region" description="Polar residues" evidence="1">
    <location>
        <begin position="168"/>
        <end position="180"/>
    </location>
</feature>
<dbReference type="VEuPathDB" id="FungiDB:VP01_2339g4"/>
<comment type="caution">
    <text evidence="2">The sequence shown here is derived from an EMBL/GenBank/DDBJ whole genome shotgun (WGS) entry which is preliminary data.</text>
</comment>
<evidence type="ECO:0000313" key="3">
    <source>
        <dbReference type="Proteomes" id="UP000037035"/>
    </source>
</evidence>
<gene>
    <name evidence="2" type="ORF">VP01_2339g4</name>
</gene>
<dbReference type="EMBL" id="LAVV01007213">
    <property type="protein sequence ID" value="KNZ56711.1"/>
    <property type="molecule type" value="Genomic_DNA"/>
</dbReference>
<feature type="region of interest" description="Disordered" evidence="1">
    <location>
        <begin position="1"/>
        <end position="23"/>
    </location>
</feature>
<protein>
    <submittedName>
        <fullName evidence="2">Uncharacterized protein</fullName>
    </submittedName>
</protein>